<accession>A0A538TM75</accession>
<dbReference type="EMBL" id="VBOZ01000017">
    <property type="protein sequence ID" value="TMQ64723.1"/>
    <property type="molecule type" value="Genomic_DNA"/>
</dbReference>
<evidence type="ECO:0000313" key="2">
    <source>
        <dbReference type="EMBL" id="TMQ64723.1"/>
    </source>
</evidence>
<dbReference type="PROSITE" id="PS51257">
    <property type="entry name" value="PROKAR_LIPOPROTEIN"/>
    <property type="match status" value="1"/>
</dbReference>
<feature type="repeat" description="TPR" evidence="1">
    <location>
        <begin position="132"/>
        <end position="165"/>
    </location>
</feature>
<name>A0A538TM75_UNCEI</name>
<evidence type="ECO:0000256" key="1">
    <source>
        <dbReference type="PROSITE-ProRule" id="PRU00339"/>
    </source>
</evidence>
<proteinExistence type="predicted"/>
<reference evidence="2 3" key="1">
    <citation type="journal article" date="2019" name="Nat. Microbiol.">
        <title>Mediterranean grassland soil C-N compound turnover is dependent on rainfall and depth, and is mediated by genomically divergent microorganisms.</title>
        <authorList>
            <person name="Diamond S."/>
            <person name="Andeer P.F."/>
            <person name="Li Z."/>
            <person name="Crits-Christoph A."/>
            <person name="Burstein D."/>
            <person name="Anantharaman K."/>
            <person name="Lane K.R."/>
            <person name="Thomas B.C."/>
            <person name="Pan C."/>
            <person name="Northen T.R."/>
            <person name="Banfield J.F."/>
        </authorList>
    </citation>
    <scope>NUCLEOTIDE SEQUENCE [LARGE SCALE GENOMIC DNA]</scope>
    <source>
        <strain evidence="2">WS_9</strain>
    </source>
</reference>
<dbReference type="SUPFAM" id="SSF48452">
    <property type="entry name" value="TPR-like"/>
    <property type="match status" value="1"/>
</dbReference>
<comment type="caution">
    <text evidence="2">The sequence shown here is derived from an EMBL/GenBank/DDBJ whole genome shotgun (WGS) entry which is preliminary data.</text>
</comment>
<keyword evidence="1" id="KW-0802">TPR repeat</keyword>
<evidence type="ECO:0008006" key="4">
    <source>
        <dbReference type="Google" id="ProtNLM"/>
    </source>
</evidence>
<feature type="repeat" description="TPR" evidence="1">
    <location>
        <begin position="98"/>
        <end position="131"/>
    </location>
</feature>
<gene>
    <name evidence="2" type="ORF">E6K79_06715</name>
</gene>
<sequence length="374" mass="38921">MSAPRAERSPVLRPAFTLGLTLALGLALGLAGCSGSKPGVGLSPPAAAPPAAAPRAPIDDGAGPDALVALADSAVAAAEPDLARRALERAVQAAPQSAAVHLGYGRYYTAILRYKDAKAELDRAAELEPASPEPPYWLGVAYLKAGEKEQAFRSLSRALRLDPIHAGARAAIRPILEARYRGAGIPGEYAALAEHSTVSRGELGVMLAVELGVDPDRSVWRAEEVHRTDWAVLDGAWGSRWLRASVARGWIGPMADRDLHLDDPVTRGALAMLLTEIEVASPAPARPDTAAVSARASGVSAIPAEFPDLGPRHYLGRAASVAARLGLPLRDGGRFEPQAFAAGFEALLGIRGLARAIGATPIVSGEADEVSLVK</sequence>
<dbReference type="Pfam" id="PF13181">
    <property type="entry name" value="TPR_8"/>
    <property type="match status" value="1"/>
</dbReference>
<dbReference type="Gene3D" id="1.25.40.10">
    <property type="entry name" value="Tetratricopeptide repeat domain"/>
    <property type="match status" value="1"/>
</dbReference>
<organism evidence="2 3">
    <name type="scientific">Eiseniibacteriota bacterium</name>
    <dbReference type="NCBI Taxonomy" id="2212470"/>
    <lineage>
        <taxon>Bacteria</taxon>
        <taxon>Candidatus Eiseniibacteriota</taxon>
    </lineage>
</organism>
<protein>
    <recommendedName>
        <fullName evidence="4">Tetratricopeptide repeat protein</fullName>
    </recommendedName>
</protein>
<dbReference type="PROSITE" id="PS50005">
    <property type="entry name" value="TPR"/>
    <property type="match status" value="2"/>
</dbReference>
<dbReference type="SMART" id="SM00028">
    <property type="entry name" value="TPR"/>
    <property type="match status" value="3"/>
</dbReference>
<dbReference type="Proteomes" id="UP000317691">
    <property type="component" value="Unassembled WGS sequence"/>
</dbReference>
<dbReference type="InterPro" id="IPR019734">
    <property type="entry name" value="TPR_rpt"/>
</dbReference>
<evidence type="ECO:0000313" key="3">
    <source>
        <dbReference type="Proteomes" id="UP000317691"/>
    </source>
</evidence>
<dbReference type="AlphaFoldDB" id="A0A538TM75"/>
<dbReference type="InterPro" id="IPR011990">
    <property type="entry name" value="TPR-like_helical_dom_sf"/>
</dbReference>